<evidence type="ECO:0000256" key="4">
    <source>
        <dbReference type="SAM" id="MobiDB-lite"/>
    </source>
</evidence>
<dbReference type="Pfam" id="PF00400">
    <property type="entry name" value="WD40"/>
    <property type="match status" value="2"/>
</dbReference>
<feature type="region of interest" description="Disordered" evidence="4">
    <location>
        <begin position="364"/>
        <end position="390"/>
    </location>
</feature>
<comment type="caution">
    <text evidence="5">The sequence shown here is derived from an EMBL/GenBank/DDBJ whole genome shotgun (WGS) entry which is preliminary data.</text>
</comment>
<dbReference type="InterPro" id="IPR036322">
    <property type="entry name" value="WD40_repeat_dom_sf"/>
</dbReference>
<reference evidence="5" key="1">
    <citation type="submission" date="2021-12" db="EMBL/GenBank/DDBJ databases">
        <title>Prjna785345.</title>
        <authorList>
            <person name="Rujirawat T."/>
            <person name="Krajaejun T."/>
        </authorList>
    </citation>
    <scope>NUCLEOTIDE SEQUENCE</scope>
    <source>
        <strain evidence="5">Pi057C3</strain>
    </source>
</reference>
<gene>
    <name evidence="5" type="ORF">P43SY_001091</name>
</gene>
<dbReference type="PANTHER" id="PTHR15574:SF40">
    <property type="entry name" value="WD AND TETRATRICOPEPTIDE REPEATS PROTEIN 1"/>
    <property type="match status" value="1"/>
</dbReference>
<keyword evidence="1 3" id="KW-0853">WD repeat</keyword>
<organism evidence="5 6">
    <name type="scientific">Pythium insidiosum</name>
    <name type="common">Pythiosis disease agent</name>
    <dbReference type="NCBI Taxonomy" id="114742"/>
    <lineage>
        <taxon>Eukaryota</taxon>
        <taxon>Sar</taxon>
        <taxon>Stramenopiles</taxon>
        <taxon>Oomycota</taxon>
        <taxon>Peronosporomycetes</taxon>
        <taxon>Pythiales</taxon>
        <taxon>Pythiaceae</taxon>
        <taxon>Pythium</taxon>
    </lineage>
</organism>
<dbReference type="PANTHER" id="PTHR15574">
    <property type="entry name" value="WD REPEAT DOMAIN-CONTAINING FAMILY"/>
    <property type="match status" value="1"/>
</dbReference>
<dbReference type="PROSITE" id="PS50294">
    <property type="entry name" value="WD_REPEATS_REGION"/>
    <property type="match status" value="1"/>
</dbReference>
<dbReference type="InterPro" id="IPR015943">
    <property type="entry name" value="WD40/YVTN_repeat-like_dom_sf"/>
</dbReference>
<sequence>MAPTNPNATGSPPVTSHQRHPLRGHHWKYATCAAPTLPHVLAQRESRGQSRRFNAALQSHGALLRRLAVDATLDSHRGCVNHLRWNEQGTLLASGSDDTRLILWDYATHRVRADIATGHVLNIFAVCFVPGTQDHILATGAMDKDVRIHYAPFRRDSTKRFRFHRGRVKDIASSPGVPRVFWSVGEDGVVFQFDLRSLPTADGMTADGDPSGALIRLGKGRHSGGTLRGMGMAVHPLDPTQVVVACGDFYTRLYDRRMLRVEPYRASHRAMTRAVEIFAPPHLHVDASCDARTQRRHDDAHGTSVQFSSDGTQVLANYHNDHIYLYNVGYRTPRVPEDEGKQPADSDSKGLKTMMVHPSSSVAVNVAKPSSPSSPMMQLPGARMDRSPPSTTLRADDVRTLFSQGVVELLAGRHASALSRFSAVASASCVDSMPASFRKDLYFHLAKAYLGRAWRADAFMAALHAKLALSIDDRPEREIEKTYVEALDAARRYRHVLYRAALYQTRYPQHQEDVEEMVKEAMARQATPARERHLRVYRRQRRRRSSSSSSSGSEINQEQVSDDSEEESDQDSDDDELHIEEEPVPSRTEDDNADEEDDNDVDDEEADALLVDDEDARYWRSSRREGCVVNCDPERRFIGYCNLQTDIKEASFFGPNDAYIVAGSDDGRAYIWDKHTGRVVNAIEADADIVNCVQPHPFDVCLATSGIENVVRLWKPTGDSSDELSRDELDELVAQNQSNMADSTSYYLAGANPNIIRLIFQSDQHEGVQECATS</sequence>
<dbReference type="SUPFAM" id="SSF50978">
    <property type="entry name" value="WD40 repeat-like"/>
    <property type="match status" value="1"/>
</dbReference>
<name>A0AAD5M303_PYTIN</name>
<feature type="compositionally biased region" description="Basic residues" evidence="4">
    <location>
        <begin position="532"/>
        <end position="545"/>
    </location>
</feature>
<dbReference type="GO" id="GO:0080008">
    <property type="term" value="C:Cul4-RING E3 ubiquitin ligase complex"/>
    <property type="evidence" value="ECO:0007669"/>
    <property type="project" value="TreeGrafter"/>
</dbReference>
<evidence type="ECO:0000313" key="6">
    <source>
        <dbReference type="Proteomes" id="UP001209570"/>
    </source>
</evidence>
<dbReference type="AlphaFoldDB" id="A0AAD5M303"/>
<accession>A0AAD5M303</accession>
<keyword evidence="2" id="KW-0677">Repeat</keyword>
<feature type="compositionally biased region" description="Low complexity" evidence="4">
    <location>
        <begin position="546"/>
        <end position="559"/>
    </location>
</feature>
<feature type="region of interest" description="Disordered" evidence="4">
    <location>
        <begin position="518"/>
        <end position="613"/>
    </location>
</feature>
<keyword evidence="6" id="KW-1185">Reference proteome</keyword>
<evidence type="ECO:0008006" key="7">
    <source>
        <dbReference type="Google" id="ProtNLM"/>
    </source>
</evidence>
<feature type="compositionally biased region" description="Polar residues" evidence="4">
    <location>
        <begin position="1"/>
        <end position="16"/>
    </location>
</feature>
<feature type="repeat" description="WD" evidence="3">
    <location>
        <begin position="653"/>
        <end position="682"/>
    </location>
</feature>
<dbReference type="GO" id="GO:0045717">
    <property type="term" value="P:negative regulation of fatty acid biosynthetic process"/>
    <property type="evidence" value="ECO:0007669"/>
    <property type="project" value="TreeGrafter"/>
</dbReference>
<evidence type="ECO:0000256" key="1">
    <source>
        <dbReference type="ARBA" id="ARBA00022574"/>
    </source>
</evidence>
<feature type="repeat" description="WD" evidence="3">
    <location>
        <begin position="73"/>
        <end position="114"/>
    </location>
</feature>
<proteinExistence type="predicted"/>
<dbReference type="InterPro" id="IPR001680">
    <property type="entry name" value="WD40_rpt"/>
</dbReference>
<evidence type="ECO:0000256" key="3">
    <source>
        <dbReference type="PROSITE-ProRule" id="PRU00221"/>
    </source>
</evidence>
<dbReference type="GO" id="GO:0005737">
    <property type="term" value="C:cytoplasm"/>
    <property type="evidence" value="ECO:0007669"/>
    <property type="project" value="TreeGrafter"/>
</dbReference>
<dbReference type="EMBL" id="JAKCXM010000511">
    <property type="protein sequence ID" value="KAJ0393272.1"/>
    <property type="molecule type" value="Genomic_DNA"/>
</dbReference>
<evidence type="ECO:0000313" key="5">
    <source>
        <dbReference type="EMBL" id="KAJ0393272.1"/>
    </source>
</evidence>
<feature type="region of interest" description="Disordered" evidence="4">
    <location>
        <begin position="1"/>
        <end position="22"/>
    </location>
</feature>
<evidence type="ECO:0000256" key="2">
    <source>
        <dbReference type="ARBA" id="ARBA00022737"/>
    </source>
</evidence>
<protein>
    <recommendedName>
        <fullName evidence="7">WD40 repeat-like protein</fullName>
    </recommendedName>
</protein>
<dbReference type="InterPro" id="IPR045151">
    <property type="entry name" value="DCAF8"/>
</dbReference>
<feature type="compositionally biased region" description="Acidic residues" evidence="4">
    <location>
        <begin position="591"/>
        <end position="613"/>
    </location>
</feature>
<dbReference type="Proteomes" id="UP001209570">
    <property type="component" value="Unassembled WGS sequence"/>
</dbReference>
<dbReference type="SMART" id="SM00320">
    <property type="entry name" value="WD40"/>
    <property type="match status" value="7"/>
</dbReference>
<feature type="compositionally biased region" description="Acidic residues" evidence="4">
    <location>
        <begin position="560"/>
        <end position="583"/>
    </location>
</feature>
<dbReference type="PROSITE" id="PS50082">
    <property type="entry name" value="WD_REPEATS_2"/>
    <property type="match status" value="2"/>
</dbReference>
<dbReference type="Gene3D" id="2.130.10.10">
    <property type="entry name" value="YVTN repeat-like/Quinoprotein amine dehydrogenase"/>
    <property type="match status" value="2"/>
</dbReference>